<evidence type="ECO:0000256" key="1">
    <source>
        <dbReference type="SAM" id="MobiDB-lite"/>
    </source>
</evidence>
<evidence type="ECO:0000313" key="2">
    <source>
        <dbReference type="EMBL" id="MFC1406558.1"/>
    </source>
</evidence>
<evidence type="ECO:0000313" key="3">
    <source>
        <dbReference type="Proteomes" id="UP001592528"/>
    </source>
</evidence>
<feature type="region of interest" description="Disordered" evidence="1">
    <location>
        <begin position="1"/>
        <end position="23"/>
    </location>
</feature>
<dbReference type="RefSeq" id="WP_051726221.1">
    <property type="nucleotide sequence ID" value="NZ_JBHEZZ010000030.1"/>
</dbReference>
<comment type="caution">
    <text evidence="2">The sequence shown here is derived from an EMBL/GenBank/DDBJ whole genome shotgun (WGS) entry which is preliminary data.</text>
</comment>
<accession>A0ABV6UYS1</accession>
<keyword evidence="3" id="KW-1185">Reference proteome</keyword>
<evidence type="ECO:0008006" key="4">
    <source>
        <dbReference type="Google" id="ProtNLM"/>
    </source>
</evidence>
<reference evidence="2 3" key="1">
    <citation type="submission" date="2024-09" db="EMBL/GenBank/DDBJ databases">
        <authorList>
            <person name="Lee S.D."/>
        </authorList>
    </citation>
    <scope>NUCLEOTIDE SEQUENCE [LARGE SCALE GENOMIC DNA]</scope>
    <source>
        <strain evidence="2 3">N1-5</strain>
    </source>
</reference>
<dbReference type="EMBL" id="JBHEZZ010000030">
    <property type="protein sequence ID" value="MFC1406558.1"/>
    <property type="molecule type" value="Genomic_DNA"/>
</dbReference>
<organism evidence="2 3">
    <name type="scientific">Streptacidiphilus cavernicola</name>
    <dbReference type="NCBI Taxonomy" id="3342716"/>
    <lineage>
        <taxon>Bacteria</taxon>
        <taxon>Bacillati</taxon>
        <taxon>Actinomycetota</taxon>
        <taxon>Actinomycetes</taxon>
        <taxon>Kitasatosporales</taxon>
        <taxon>Streptomycetaceae</taxon>
        <taxon>Streptacidiphilus</taxon>
    </lineage>
</organism>
<proteinExistence type="predicted"/>
<protein>
    <recommendedName>
        <fullName evidence="4">DNA primase/polymerase bifunctional N-terminal domain-containing protein</fullName>
    </recommendedName>
</protein>
<gene>
    <name evidence="2" type="ORF">ACEZDJ_35210</name>
</gene>
<sequence>MIRQHTYQQSPEPTMPDAPRDWPTDPATRWLVKQYTGPSKNIYARWRDPGVLSFPLGENFDAIVVTLHLGRAVVEALRSSDLLVGPVVVDQRSAHATFLVPAGTAGTWTHPLTVAHGVGESFFCPEPSKVACRRGWLVNPDQAGVLTDPDQLLTALESAGEELIDKQLITGSGGR</sequence>
<name>A0ABV6UYS1_9ACTN</name>
<feature type="compositionally biased region" description="Polar residues" evidence="1">
    <location>
        <begin position="1"/>
        <end position="12"/>
    </location>
</feature>
<dbReference type="Proteomes" id="UP001592528">
    <property type="component" value="Unassembled WGS sequence"/>
</dbReference>